<evidence type="ECO:0000313" key="2">
    <source>
        <dbReference type="EMBL" id="GEB34933.1"/>
    </source>
</evidence>
<evidence type="ECO:0000256" key="1">
    <source>
        <dbReference type="SAM" id="SignalP"/>
    </source>
</evidence>
<gene>
    <name evidence="2" type="ORF">BPA01_45130</name>
</gene>
<dbReference type="GeneID" id="87613207"/>
<organism evidence="2 3">
    <name type="scientific">Brevibacillus parabrevis</name>
    <dbReference type="NCBI Taxonomy" id="54914"/>
    <lineage>
        <taxon>Bacteria</taxon>
        <taxon>Bacillati</taxon>
        <taxon>Bacillota</taxon>
        <taxon>Bacilli</taxon>
        <taxon>Bacillales</taxon>
        <taxon>Paenibacillaceae</taxon>
        <taxon>Brevibacillus</taxon>
    </lineage>
</organism>
<feature type="signal peptide" evidence="1">
    <location>
        <begin position="1"/>
        <end position="19"/>
    </location>
</feature>
<dbReference type="AlphaFoldDB" id="A0A4Y3PNF7"/>
<reference evidence="2 3" key="1">
    <citation type="submission" date="2019-06" db="EMBL/GenBank/DDBJ databases">
        <title>Whole genome shotgun sequence of Brevibacillus parabrevis NBRC 12334.</title>
        <authorList>
            <person name="Hosoyama A."/>
            <person name="Uohara A."/>
            <person name="Ohji S."/>
            <person name="Ichikawa N."/>
        </authorList>
    </citation>
    <scope>NUCLEOTIDE SEQUENCE [LARGE SCALE GENOMIC DNA]</scope>
    <source>
        <strain evidence="2 3">NBRC 12334</strain>
    </source>
</reference>
<dbReference type="Proteomes" id="UP000316882">
    <property type="component" value="Unassembled WGS sequence"/>
</dbReference>
<sequence>MSKAAIVVGLILSAFLLSACANHSPTTDSANTTSAIASWPYPFVKVEDRLYVIADDENEEQWIDKEKLGEQIGSVEAKYAFEGDEQTAQAAIASNYLEKGTKLFAIKDVDPKEQIAWEKSEGVFVRATAEISGSE</sequence>
<name>A0A4Y3PNF7_BREPA</name>
<evidence type="ECO:0008006" key="4">
    <source>
        <dbReference type="Google" id="ProtNLM"/>
    </source>
</evidence>
<keyword evidence="3" id="KW-1185">Reference proteome</keyword>
<feature type="chain" id="PRO_5039323326" description="Lipoprotein" evidence="1">
    <location>
        <begin position="20"/>
        <end position="135"/>
    </location>
</feature>
<protein>
    <recommendedName>
        <fullName evidence="4">Lipoprotein</fullName>
    </recommendedName>
</protein>
<dbReference type="RefSeq" id="WP_122966830.1">
    <property type="nucleotide sequence ID" value="NZ_BJMH01000030.1"/>
</dbReference>
<dbReference type="EMBL" id="BJMH01000030">
    <property type="protein sequence ID" value="GEB34933.1"/>
    <property type="molecule type" value="Genomic_DNA"/>
</dbReference>
<keyword evidence="1" id="KW-0732">Signal</keyword>
<comment type="caution">
    <text evidence="2">The sequence shown here is derived from an EMBL/GenBank/DDBJ whole genome shotgun (WGS) entry which is preliminary data.</text>
</comment>
<evidence type="ECO:0000313" key="3">
    <source>
        <dbReference type="Proteomes" id="UP000316882"/>
    </source>
</evidence>
<proteinExistence type="predicted"/>
<accession>A0A4Y3PNF7</accession>
<dbReference type="PROSITE" id="PS51257">
    <property type="entry name" value="PROKAR_LIPOPROTEIN"/>
    <property type="match status" value="1"/>
</dbReference>